<organism evidence="1">
    <name type="scientific">Parabacteroides merdae</name>
    <dbReference type="NCBI Taxonomy" id="46503"/>
    <lineage>
        <taxon>Bacteria</taxon>
        <taxon>Pseudomonadati</taxon>
        <taxon>Bacteroidota</taxon>
        <taxon>Bacteroidia</taxon>
        <taxon>Bacteroidales</taxon>
        <taxon>Tannerellaceae</taxon>
        <taxon>Parabacteroides</taxon>
    </lineage>
</organism>
<dbReference type="EMBL" id="CACRUV010000043">
    <property type="protein sequence ID" value="VYU66486.1"/>
    <property type="molecule type" value="Genomic_DNA"/>
</dbReference>
<dbReference type="AlphaFoldDB" id="A0A6N3GPT3"/>
<reference evidence="1" key="1">
    <citation type="submission" date="2019-11" db="EMBL/GenBank/DDBJ databases">
        <authorList>
            <person name="Feng L."/>
        </authorList>
    </citation>
    <scope>NUCLEOTIDE SEQUENCE</scope>
    <source>
        <strain evidence="1">PmerdaeLFYP103</strain>
    </source>
</reference>
<evidence type="ECO:0000313" key="1">
    <source>
        <dbReference type="EMBL" id="VYU66486.1"/>
    </source>
</evidence>
<gene>
    <name evidence="1" type="ORF">PMLFYP103_03113</name>
</gene>
<proteinExistence type="predicted"/>
<sequence>MIVGMMDAYFIYHTIINRLSDIFLHITYFQ</sequence>
<protein>
    <submittedName>
        <fullName evidence="1">Uncharacterized protein</fullName>
    </submittedName>
</protein>
<accession>A0A6N3GPT3</accession>
<name>A0A6N3GPT3_9BACT</name>